<protein>
    <submittedName>
        <fullName evidence="3">Helix-turn-helix domain-containing protein</fullName>
    </submittedName>
</protein>
<feature type="domain" description="Helix-turn-helix" evidence="2">
    <location>
        <begin position="41"/>
        <end position="83"/>
    </location>
</feature>
<feature type="region of interest" description="Disordered" evidence="1">
    <location>
        <begin position="1"/>
        <end position="35"/>
    </location>
</feature>
<proteinExistence type="predicted"/>
<dbReference type="PANTHER" id="PTHR34585">
    <property type="match status" value="1"/>
</dbReference>
<dbReference type="InterPro" id="IPR041657">
    <property type="entry name" value="HTH_17"/>
</dbReference>
<evidence type="ECO:0000259" key="2">
    <source>
        <dbReference type="Pfam" id="PF12728"/>
    </source>
</evidence>
<sequence length="96" mass="11474">MKKEKPSQEPDTFTPRTTGKKPETPKRTESTPTNNQWLYGAEVKRILSISESTLKRMRDRNDIPFIKIGRTYYYPSMYFEHVLLQKIKNKFKNIFD</sequence>
<organism evidence="3 4">
    <name type="scientific">Flavobacterium agricola</name>
    <dbReference type="NCBI Taxonomy" id="2870839"/>
    <lineage>
        <taxon>Bacteria</taxon>
        <taxon>Pseudomonadati</taxon>
        <taxon>Bacteroidota</taxon>
        <taxon>Flavobacteriia</taxon>
        <taxon>Flavobacteriales</taxon>
        <taxon>Flavobacteriaceae</taxon>
        <taxon>Flavobacterium</taxon>
    </lineage>
</organism>
<name>A0ABY6M425_9FLAO</name>
<dbReference type="RefSeq" id="WP_264434795.1">
    <property type="nucleotide sequence ID" value="NZ_CP081495.1"/>
</dbReference>
<evidence type="ECO:0000313" key="4">
    <source>
        <dbReference type="Proteomes" id="UP001163328"/>
    </source>
</evidence>
<evidence type="ECO:0000313" key="3">
    <source>
        <dbReference type="EMBL" id="UYW02278.1"/>
    </source>
</evidence>
<dbReference type="PANTHER" id="PTHR34585:SF22">
    <property type="entry name" value="HELIX-TURN-HELIX DOMAIN-CONTAINING PROTEIN"/>
    <property type="match status" value="1"/>
</dbReference>
<keyword evidence="4" id="KW-1185">Reference proteome</keyword>
<gene>
    <name evidence="3" type="ORF">K5I29_05090</name>
</gene>
<dbReference type="EMBL" id="CP081495">
    <property type="protein sequence ID" value="UYW02278.1"/>
    <property type="molecule type" value="Genomic_DNA"/>
</dbReference>
<accession>A0ABY6M425</accession>
<feature type="compositionally biased region" description="Basic and acidic residues" evidence="1">
    <location>
        <begin position="20"/>
        <end position="29"/>
    </location>
</feature>
<reference evidence="3" key="1">
    <citation type="submission" date="2021-08" db="EMBL/GenBank/DDBJ databases">
        <title>Flavobacterium sp. strain CC-SYL302.</title>
        <authorList>
            <person name="Lin S.-Y."/>
            <person name="Lee T.-H."/>
            <person name="Young C.-C."/>
        </authorList>
    </citation>
    <scope>NUCLEOTIDE SEQUENCE</scope>
    <source>
        <strain evidence="3">CC-SYL302</strain>
    </source>
</reference>
<dbReference type="Pfam" id="PF12728">
    <property type="entry name" value="HTH_17"/>
    <property type="match status" value="1"/>
</dbReference>
<dbReference type="Proteomes" id="UP001163328">
    <property type="component" value="Chromosome"/>
</dbReference>
<evidence type="ECO:0000256" key="1">
    <source>
        <dbReference type="SAM" id="MobiDB-lite"/>
    </source>
</evidence>